<evidence type="ECO:0000313" key="5">
    <source>
        <dbReference type="EMBL" id="MBB6522342.1"/>
    </source>
</evidence>
<dbReference type="Pfam" id="PF06094">
    <property type="entry name" value="GGACT"/>
    <property type="match status" value="1"/>
</dbReference>
<evidence type="ECO:0000256" key="3">
    <source>
        <dbReference type="PIRSR" id="PIRSR617939-2"/>
    </source>
</evidence>
<protein>
    <submittedName>
        <fullName evidence="5">Gamma-glutamylcyclotransferase (GGCT)/AIG2-like uncharacterized protein YtfP</fullName>
    </submittedName>
</protein>
<evidence type="ECO:0000259" key="4">
    <source>
        <dbReference type="Pfam" id="PF06094"/>
    </source>
</evidence>
<evidence type="ECO:0000256" key="1">
    <source>
        <dbReference type="ARBA" id="ARBA00023239"/>
    </source>
</evidence>
<keyword evidence="6" id="KW-1185">Reference proteome</keyword>
<gene>
    <name evidence="5" type="ORF">HNR48_002627</name>
</gene>
<dbReference type="GO" id="GO:0016740">
    <property type="term" value="F:transferase activity"/>
    <property type="evidence" value="ECO:0007669"/>
    <property type="project" value="UniProtKB-KW"/>
</dbReference>
<dbReference type="AlphaFoldDB" id="A0A7X0JU66"/>
<dbReference type="InterPro" id="IPR036568">
    <property type="entry name" value="GGCT-like_sf"/>
</dbReference>
<dbReference type="PANTHER" id="PTHR12935">
    <property type="entry name" value="GAMMA-GLUTAMYLCYCLOTRANSFERASE"/>
    <property type="match status" value="1"/>
</dbReference>
<sequence>MNSYYFAYGSNMNPERMRTRGLEFDQAIPARLEQAELLFNKRAADAPHRSYANIGFRQGSVVEGVAYRLCDERQILKMDPFEGTPRLYSRDIFTVHSSEGPINAWVYVANKAMIQEDLKPARWYLEHLLAGREFLSEAYFQHLCQVECVAE</sequence>
<dbReference type="Gene3D" id="3.10.490.10">
    <property type="entry name" value="Gamma-glutamyl cyclotransferase-like"/>
    <property type="match status" value="1"/>
</dbReference>
<dbReference type="Proteomes" id="UP000528457">
    <property type="component" value="Unassembled WGS sequence"/>
</dbReference>
<dbReference type="PANTHER" id="PTHR12935:SF0">
    <property type="entry name" value="GAMMA-GLUTAMYLCYCLOTRANSFERASE"/>
    <property type="match status" value="1"/>
</dbReference>
<keyword evidence="5" id="KW-0808">Transferase</keyword>
<dbReference type="RefSeq" id="WP_208020168.1">
    <property type="nucleotide sequence ID" value="NZ_JAAONY010000002.1"/>
</dbReference>
<dbReference type="InterPro" id="IPR009288">
    <property type="entry name" value="AIG2-like_dom"/>
</dbReference>
<reference evidence="5 6" key="1">
    <citation type="submission" date="2020-08" db="EMBL/GenBank/DDBJ databases">
        <title>Genomic Encyclopedia of Type Strains, Phase IV (KMG-IV): sequencing the most valuable type-strain genomes for metagenomic binning, comparative biology and taxonomic classification.</title>
        <authorList>
            <person name="Goeker M."/>
        </authorList>
    </citation>
    <scope>NUCLEOTIDE SEQUENCE [LARGE SCALE GENOMIC DNA]</scope>
    <source>
        <strain evidence="5 6">DSM 22368</strain>
    </source>
</reference>
<feature type="binding site" evidence="3">
    <location>
        <begin position="5"/>
        <end position="10"/>
    </location>
    <ligand>
        <name>substrate</name>
    </ligand>
</feature>
<dbReference type="SUPFAM" id="SSF110857">
    <property type="entry name" value="Gamma-glutamyl cyclotransferase-like"/>
    <property type="match status" value="1"/>
</dbReference>
<dbReference type="InParanoid" id="A0A7X0JU66"/>
<proteinExistence type="predicted"/>
<accession>A0A7X0JU66</accession>
<dbReference type="CDD" id="cd06661">
    <property type="entry name" value="GGCT_like"/>
    <property type="match status" value="1"/>
</dbReference>
<organism evidence="5 6">
    <name type="scientific">Pseudoteredinibacter isoporae</name>
    <dbReference type="NCBI Taxonomy" id="570281"/>
    <lineage>
        <taxon>Bacteria</taxon>
        <taxon>Pseudomonadati</taxon>
        <taxon>Pseudomonadota</taxon>
        <taxon>Gammaproteobacteria</taxon>
        <taxon>Cellvibrionales</taxon>
        <taxon>Cellvibrionaceae</taxon>
        <taxon>Pseudoteredinibacter</taxon>
    </lineage>
</organism>
<evidence type="ECO:0000256" key="2">
    <source>
        <dbReference type="PIRSR" id="PIRSR617939-1"/>
    </source>
</evidence>
<keyword evidence="1" id="KW-0456">Lyase</keyword>
<feature type="active site" description="Proton acceptor" evidence="2">
    <location>
        <position position="82"/>
    </location>
</feature>
<comment type="caution">
    <text evidence="5">The sequence shown here is derived from an EMBL/GenBank/DDBJ whole genome shotgun (WGS) entry which is preliminary data.</text>
</comment>
<name>A0A7X0JU66_9GAMM</name>
<dbReference type="GO" id="GO:0003839">
    <property type="term" value="F:gamma-glutamylcyclotransferase activity"/>
    <property type="evidence" value="ECO:0007669"/>
    <property type="project" value="InterPro"/>
</dbReference>
<dbReference type="InterPro" id="IPR017939">
    <property type="entry name" value="G-Glutamylcylcotransferase"/>
</dbReference>
<dbReference type="EMBL" id="JACHHT010000002">
    <property type="protein sequence ID" value="MBB6522342.1"/>
    <property type="molecule type" value="Genomic_DNA"/>
</dbReference>
<feature type="domain" description="Gamma-glutamylcyclotransferase AIG2-like" evidence="4">
    <location>
        <begin position="5"/>
        <end position="113"/>
    </location>
</feature>
<evidence type="ECO:0000313" key="6">
    <source>
        <dbReference type="Proteomes" id="UP000528457"/>
    </source>
</evidence>
<dbReference type="InterPro" id="IPR013024">
    <property type="entry name" value="GGCT-like"/>
</dbReference>